<dbReference type="GO" id="GO:0046872">
    <property type="term" value="F:metal ion binding"/>
    <property type="evidence" value="ECO:0007669"/>
    <property type="project" value="UniProtKB-KW"/>
</dbReference>
<evidence type="ECO:0000256" key="1">
    <source>
        <dbReference type="ARBA" id="ARBA00022723"/>
    </source>
</evidence>
<name>A0A561D668_9BACI</name>
<dbReference type="AlphaFoldDB" id="A0A561D668"/>
<keyword evidence="3" id="KW-1185">Reference proteome</keyword>
<reference evidence="2 3" key="1">
    <citation type="submission" date="2019-06" db="EMBL/GenBank/DDBJ databases">
        <title>Sorghum-associated microbial communities from plants grown in Nebraska, USA.</title>
        <authorList>
            <person name="Schachtman D."/>
        </authorList>
    </citation>
    <scope>NUCLEOTIDE SEQUENCE [LARGE SCALE GENOMIC DNA]</scope>
    <source>
        <strain evidence="2 3">2482</strain>
    </source>
</reference>
<dbReference type="Gene3D" id="3.10.180.10">
    <property type="entry name" value="2,3-Dihydroxybiphenyl 1,2-Dioxygenase, domain 1"/>
    <property type="match status" value="1"/>
</dbReference>
<gene>
    <name evidence="2" type="ORF">FB550_108104</name>
</gene>
<accession>A0A561D668</accession>
<dbReference type="EMBL" id="VIVN01000008">
    <property type="protein sequence ID" value="TWD98850.1"/>
    <property type="molecule type" value="Genomic_DNA"/>
</dbReference>
<keyword evidence="1" id="KW-0479">Metal-binding</keyword>
<dbReference type="GO" id="GO:0051213">
    <property type="term" value="F:dioxygenase activity"/>
    <property type="evidence" value="ECO:0007669"/>
    <property type="project" value="UniProtKB-KW"/>
</dbReference>
<dbReference type="Pfam" id="PF13669">
    <property type="entry name" value="Glyoxalase_4"/>
    <property type="match status" value="1"/>
</dbReference>
<dbReference type="GO" id="GO:0046491">
    <property type="term" value="P:L-methylmalonyl-CoA metabolic process"/>
    <property type="evidence" value="ECO:0007669"/>
    <property type="project" value="TreeGrafter"/>
</dbReference>
<dbReference type="InterPro" id="IPR029068">
    <property type="entry name" value="Glyas_Bleomycin-R_OHBP_Dase"/>
</dbReference>
<comment type="caution">
    <text evidence="2">The sequence shown here is derived from an EMBL/GenBank/DDBJ whole genome shotgun (WGS) entry which is preliminary data.</text>
</comment>
<dbReference type="SUPFAM" id="SSF54593">
    <property type="entry name" value="Glyoxalase/Bleomycin resistance protein/Dihydroxybiphenyl dioxygenase"/>
    <property type="match status" value="1"/>
</dbReference>
<dbReference type="GO" id="GO:0004493">
    <property type="term" value="F:methylmalonyl-CoA epimerase activity"/>
    <property type="evidence" value="ECO:0007669"/>
    <property type="project" value="TreeGrafter"/>
</dbReference>
<dbReference type="Proteomes" id="UP000319671">
    <property type="component" value="Unassembled WGS sequence"/>
</dbReference>
<sequence>MANNDQVAEKNILGTNVIAQIGILVHDIEKTSQAYADFFGVKNPGWSLTDTVDKAETEYKGDSTKARAKLAFFDMGSLQLELIEPDQHPSTWREYLDEHGEGPHHIAFIIKGMKEKITLMERNQMPLMQKGEYTGGRYAYMDTFKDLKIILELLENDN</sequence>
<proteinExistence type="predicted"/>
<keyword evidence="2" id="KW-0223">Dioxygenase</keyword>
<evidence type="ECO:0000313" key="2">
    <source>
        <dbReference type="EMBL" id="TWD98850.1"/>
    </source>
</evidence>
<dbReference type="InterPro" id="IPR051785">
    <property type="entry name" value="MMCE/EMCE_epimerase"/>
</dbReference>
<evidence type="ECO:0000313" key="3">
    <source>
        <dbReference type="Proteomes" id="UP000319671"/>
    </source>
</evidence>
<dbReference type="PANTHER" id="PTHR43048">
    <property type="entry name" value="METHYLMALONYL-COA EPIMERASE"/>
    <property type="match status" value="1"/>
</dbReference>
<dbReference type="PANTHER" id="PTHR43048:SF3">
    <property type="entry name" value="METHYLMALONYL-COA EPIMERASE, MITOCHONDRIAL"/>
    <property type="match status" value="1"/>
</dbReference>
<organism evidence="2 3">
    <name type="scientific">Neobacillus bataviensis</name>
    <dbReference type="NCBI Taxonomy" id="220685"/>
    <lineage>
        <taxon>Bacteria</taxon>
        <taxon>Bacillati</taxon>
        <taxon>Bacillota</taxon>
        <taxon>Bacilli</taxon>
        <taxon>Bacillales</taxon>
        <taxon>Bacillaceae</taxon>
        <taxon>Neobacillus</taxon>
    </lineage>
</organism>
<dbReference type="RefSeq" id="WP_144566294.1">
    <property type="nucleotide sequence ID" value="NZ_VIVN01000008.1"/>
</dbReference>
<protein>
    <submittedName>
        <fullName evidence="2">Glyoxalase/bleomycin resistance protein/dioxygenase superfamily protein</fullName>
    </submittedName>
</protein>
<keyword evidence="2" id="KW-0560">Oxidoreductase</keyword>